<evidence type="ECO:0000259" key="1">
    <source>
        <dbReference type="PROSITE" id="PS50075"/>
    </source>
</evidence>
<organism evidence="2 3">
    <name type="scientific">Candidatus Accumulibacter affinis</name>
    <dbReference type="NCBI Taxonomy" id="2954384"/>
    <lineage>
        <taxon>Bacteria</taxon>
        <taxon>Pseudomonadati</taxon>
        <taxon>Pseudomonadota</taxon>
        <taxon>Betaproteobacteria</taxon>
        <taxon>Candidatus Accumulibacter</taxon>
    </lineage>
</organism>
<reference evidence="2 3" key="1">
    <citation type="submission" date="2020-10" db="EMBL/GenBank/DDBJ databases">
        <title>Connecting structure to function with the recovery of over 1000 high-quality activated sludge metagenome-assembled genomes encoding full-length rRNA genes using long-read sequencing.</title>
        <authorList>
            <person name="Singleton C.M."/>
            <person name="Petriglieri F."/>
            <person name="Kristensen J.M."/>
            <person name="Kirkegaard R.H."/>
            <person name="Michaelsen T.Y."/>
            <person name="Andersen M.H."/>
            <person name="Karst S.M."/>
            <person name="Dueholm M.S."/>
            <person name="Nielsen P.H."/>
            <person name="Albertsen M."/>
        </authorList>
    </citation>
    <scope>NUCLEOTIDE SEQUENCE [LARGE SCALE GENOMIC DNA]</scope>
    <source>
        <strain evidence="2">Fred_18-Q3-R57-64_BAT3C.720</strain>
    </source>
</reference>
<gene>
    <name evidence="2" type="ORF">IPK02_08450</name>
</gene>
<evidence type="ECO:0000313" key="3">
    <source>
        <dbReference type="Proteomes" id="UP000706151"/>
    </source>
</evidence>
<feature type="domain" description="Carrier" evidence="1">
    <location>
        <begin position="1"/>
        <end position="76"/>
    </location>
</feature>
<dbReference type="Pfam" id="PF00550">
    <property type="entry name" value="PP-binding"/>
    <property type="match status" value="1"/>
</dbReference>
<dbReference type="InterPro" id="IPR036736">
    <property type="entry name" value="ACP-like_sf"/>
</dbReference>
<name>A0A935T6N1_9PROT</name>
<accession>A0A935T6N1</accession>
<dbReference type="Gene3D" id="1.10.1200.10">
    <property type="entry name" value="ACP-like"/>
    <property type="match status" value="1"/>
</dbReference>
<comment type="caution">
    <text evidence="2">The sequence shown here is derived from an EMBL/GenBank/DDBJ whole genome shotgun (WGS) entry which is preliminary data.</text>
</comment>
<protein>
    <submittedName>
        <fullName evidence="2">Acyl carrier protein</fullName>
    </submittedName>
</protein>
<proteinExistence type="predicted"/>
<dbReference type="PROSITE" id="PS50075">
    <property type="entry name" value="CARRIER"/>
    <property type="match status" value="1"/>
</dbReference>
<dbReference type="EMBL" id="JADJOT010000008">
    <property type="protein sequence ID" value="MBK7953970.1"/>
    <property type="molecule type" value="Genomic_DNA"/>
</dbReference>
<dbReference type="SUPFAM" id="SSF47336">
    <property type="entry name" value="ACP-like"/>
    <property type="match status" value="1"/>
</dbReference>
<dbReference type="InterPro" id="IPR009081">
    <property type="entry name" value="PP-bd_ACP"/>
</dbReference>
<dbReference type="AlphaFoldDB" id="A0A935T6N1"/>
<dbReference type="Proteomes" id="UP000706151">
    <property type="component" value="Unassembled WGS sequence"/>
</dbReference>
<sequence length="78" mass="8945">MSIFRQLQDVIATTLKVRPEKITETTINEDLAAWDSLGHVNLMMALEQTFDVFLDVEDFPLLISVPAIIQYLQDHDIN</sequence>
<evidence type="ECO:0000313" key="2">
    <source>
        <dbReference type="EMBL" id="MBK7953970.1"/>
    </source>
</evidence>